<dbReference type="AlphaFoldDB" id="A0A1G2NGT7"/>
<gene>
    <name evidence="1" type="ORF">A2938_03625</name>
</gene>
<evidence type="ECO:0000313" key="1">
    <source>
        <dbReference type="EMBL" id="OHA34611.1"/>
    </source>
</evidence>
<dbReference type="Proteomes" id="UP000177797">
    <property type="component" value="Unassembled WGS sequence"/>
</dbReference>
<comment type="caution">
    <text evidence="1">The sequence shown here is derived from an EMBL/GenBank/DDBJ whole genome shotgun (WGS) entry which is preliminary data.</text>
</comment>
<protein>
    <submittedName>
        <fullName evidence="1">Uncharacterized protein</fullName>
    </submittedName>
</protein>
<dbReference type="EMBL" id="MHSA01000011">
    <property type="protein sequence ID" value="OHA34611.1"/>
    <property type="molecule type" value="Genomic_DNA"/>
</dbReference>
<evidence type="ECO:0000313" key="2">
    <source>
        <dbReference type="Proteomes" id="UP000177797"/>
    </source>
</evidence>
<accession>A0A1G2NGT7</accession>
<sequence>MRVSGSELSSCCKRLTSAWLVLGESTRIKTAETERAGVVCVTGAATTETIAAGVTVIPTFCATVEGGVGLLSDAGVIPPPPEDELEEEDETTALVALVPQVDV</sequence>
<reference evidence="1 2" key="1">
    <citation type="journal article" date="2016" name="Nat. Commun.">
        <title>Thousands of microbial genomes shed light on interconnected biogeochemical processes in an aquifer system.</title>
        <authorList>
            <person name="Anantharaman K."/>
            <person name="Brown C.T."/>
            <person name="Hug L.A."/>
            <person name="Sharon I."/>
            <person name="Castelle C.J."/>
            <person name="Probst A.J."/>
            <person name="Thomas B.C."/>
            <person name="Singh A."/>
            <person name="Wilkins M.J."/>
            <person name="Karaoz U."/>
            <person name="Brodie E.L."/>
            <person name="Williams K.H."/>
            <person name="Hubbard S.S."/>
            <person name="Banfield J.F."/>
        </authorList>
    </citation>
    <scope>NUCLEOTIDE SEQUENCE [LARGE SCALE GENOMIC DNA]</scope>
</reference>
<proteinExistence type="predicted"/>
<name>A0A1G2NGT7_9BACT</name>
<organism evidence="1 2">
    <name type="scientific">Candidatus Taylorbacteria bacterium RIFCSPLOWO2_01_FULL_48_100</name>
    <dbReference type="NCBI Taxonomy" id="1802322"/>
    <lineage>
        <taxon>Bacteria</taxon>
        <taxon>Candidatus Tayloriibacteriota</taxon>
    </lineage>
</organism>